<keyword evidence="2" id="KW-1185">Reference proteome</keyword>
<proteinExistence type="predicted"/>
<evidence type="ECO:0000313" key="2">
    <source>
        <dbReference type="Proteomes" id="UP000800092"/>
    </source>
</evidence>
<organism evidence="1 2">
    <name type="scientific">Viridothelium virens</name>
    <name type="common">Speckled blister lichen</name>
    <name type="synonym">Trypethelium virens</name>
    <dbReference type="NCBI Taxonomy" id="1048519"/>
    <lineage>
        <taxon>Eukaryota</taxon>
        <taxon>Fungi</taxon>
        <taxon>Dikarya</taxon>
        <taxon>Ascomycota</taxon>
        <taxon>Pezizomycotina</taxon>
        <taxon>Dothideomycetes</taxon>
        <taxon>Dothideomycetes incertae sedis</taxon>
        <taxon>Trypetheliales</taxon>
        <taxon>Trypetheliaceae</taxon>
        <taxon>Viridothelium</taxon>
    </lineage>
</organism>
<accession>A0A6A6GUS7</accession>
<gene>
    <name evidence="1" type="ORF">EV356DRAFT_537346</name>
</gene>
<dbReference type="EMBL" id="ML991867">
    <property type="protein sequence ID" value="KAF2229338.1"/>
    <property type="molecule type" value="Genomic_DNA"/>
</dbReference>
<reference evidence="1" key="1">
    <citation type="journal article" date="2020" name="Stud. Mycol.">
        <title>101 Dothideomycetes genomes: a test case for predicting lifestyles and emergence of pathogens.</title>
        <authorList>
            <person name="Haridas S."/>
            <person name="Albert R."/>
            <person name="Binder M."/>
            <person name="Bloem J."/>
            <person name="Labutti K."/>
            <person name="Salamov A."/>
            <person name="Andreopoulos B."/>
            <person name="Baker S."/>
            <person name="Barry K."/>
            <person name="Bills G."/>
            <person name="Bluhm B."/>
            <person name="Cannon C."/>
            <person name="Castanera R."/>
            <person name="Culley D."/>
            <person name="Daum C."/>
            <person name="Ezra D."/>
            <person name="Gonzalez J."/>
            <person name="Henrissat B."/>
            <person name="Kuo A."/>
            <person name="Liang C."/>
            <person name="Lipzen A."/>
            <person name="Lutzoni F."/>
            <person name="Magnuson J."/>
            <person name="Mondo S."/>
            <person name="Nolan M."/>
            <person name="Ohm R."/>
            <person name="Pangilinan J."/>
            <person name="Park H.-J."/>
            <person name="Ramirez L."/>
            <person name="Alfaro M."/>
            <person name="Sun H."/>
            <person name="Tritt A."/>
            <person name="Yoshinaga Y."/>
            <person name="Zwiers L.-H."/>
            <person name="Turgeon B."/>
            <person name="Goodwin S."/>
            <person name="Spatafora J."/>
            <person name="Crous P."/>
            <person name="Grigoriev I."/>
        </authorList>
    </citation>
    <scope>NUCLEOTIDE SEQUENCE</scope>
    <source>
        <strain evidence="1">Tuck. ex Michener</strain>
    </source>
</reference>
<sequence length="184" mass="20887">MSQNIFFIYGLPSVNTAPIITRVLEIFQENGAAVETTTPNPRRPECIMTVIFHGPRYFDLVKDGEQDDYWQTRLVTTIHTESSSTVAHDFEGTIRMYNLFVYTLIPTGARKRFFPIILHSGEDLEGLREARRIGGSFDALEMVERYGFTLNVIGITLEEMAWIIYEEVLATHDGGSDGESQTEL</sequence>
<evidence type="ECO:0000313" key="1">
    <source>
        <dbReference type="EMBL" id="KAF2229338.1"/>
    </source>
</evidence>
<protein>
    <submittedName>
        <fullName evidence="1">Uncharacterized protein</fullName>
    </submittedName>
</protein>
<dbReference type="Proteomes" id="UP000800092">
    <property type="component" value="Unassembled WGS sequence"/>
</dbReference>
<dbReference type="AlphaFoldDB" id="A0A6A6GUS7"/>
<name>A0A6A6GUS7_VIRVR</name>